<reference evidence="2 3" key="1">
    <citation type="submission" date="2015-07" db="EMBL/GenBank/DDBJ databases">
        <authorList>
            <person name="Noorani M."/>
        </authorList>
    </citation>
    <scope>NUCLEOTIDE SEQUENCE [LARGE SCALE GENOMIC DNA]</scope>
    <source>
        <strain evidence="2 3">CECT 7802</strain>
    </source>
</reference>
<sequence length="107" mass="12392">MNRTEFVIAIAVILFVAFVLGWFASWLVYRFSRVTISDVAELEEMAKSLHDAEEQRDEAITYFQYRETELQTQLTQAQAELAAAMDGLREARHEAGELRKYIEKMNA</sequence>
<keyword evidence="1" id="KW-1133">Transmembrane helix</keyword>
<gene>
    <name evidence="2" type="ORF">JDO7802_01810</name>
</gene>
<dbReference type="STRING" id="420998.JDO7802_01810"/>
<proteinExistence type="predicted"/>
<dbReference type="EMBL" id="CXSU01000011">
    <property type="protein sequence ID" value="CTQ49793.1"/>
    <property type="molecule type" value="Genomic_DNA"/>
</dbReference>
<name>A0A0M6YJV4_9RHOB</name>
<evidence type="ECO:0000313" key="3">
    <source>
        <dbReference type="Proteomes" id="UP000049222"/>
    </source>
</evidence>
<dbReference type="Proteomes" id="UP000049222">
    <property type="component" value="Unassembled WGS sequence"/>
</dbReference>
<dbReference type="SUPFAM" id="SSF46579">
    <property type="entry name" value="Prefoldin"/>
    <property type="match status" value="1"/>
</dbReference>
<dbReference type="OrthoDB" id="7870250at2"/>
<protein>
    <recommendedName>
        <fullName evidence="4">Membrane-bound metallopeptidase</fullName>
    </recommendedName>
</protein>
<organism evidence="2 3">
    <name type="scientific">Jannaschia donghaensis</name>
    <dbReference type="NCBI Taxonomy" id="420998"/>
    <lineage>
        <taxon>Bacteria</taxon>
        <taxon>Pseudomonadati</taxon>
        <taxon>Pseudomonadota</taxon>
        <taxon>Alphaproteobacteria</taxon>
        <taxon>Rhodobacterales</taxon>
        <taxon>Roseobacteraceae</taxon>
        <taxon>Jannaschia</taxon>
    </lineage>
</organism>
<dbReference type="AlphaFoldDB" id="A0A0M6YJV4"/>
<keyword evidence="3" id="KW-1185">Reference proteome</keyword>
<feature type="transmembrane region" description="Helical" evidence="1">
    <location>
        <begin position="6"/>
        <end position="29"/>
    </location>
</feature>
<keyword evidence="1" id="KW-0472">Membrane</keyword>
<evidence type="ECO:0008006" key="4">
    <source>
        <dbReference type="Google" id="ProtNLM"/>
    </source>
</evidence>
<dbReference type="RefSeq" id="WP_055084644.1">
    <property type="nucleotide sequence ID" value="NZ_CXSU01000011.1"/>
</dbReference>
<evidence type="ECO:0000313" key="2">
    <source>
        <dbReference type="EMBL" id="CTQ49793.1"/>
    </source>
</evidence>
<keyword evidence="1" id="KW-0812">Transmembrane</keyword>
<accession>A0A0M6YJV4</accession>
<evidence type="ECO:0000256" key="1">
    <source>
        <dbReference type="SAM" id="Phobius"/>
    </source>
</evidence>